<dbReference type="OrthoDB" id="1702212at2759"/>
<reference evidence="2 3" key="1">
    <citation type="journal article" date="2013" name="BMC Genomics">
        <title>The miniature genome of a carnivorous plant Genlisea aurea contains a low number of genes and short non-coding sequences.</title>
        <authorList>
            <person name="Leushkin E.V."/>
            <person name="Sutormin R.A."/>
            <person name="Nabieva E.R."/>
            <person name="Penin A.A."/>
            <person name="Kondrashov A.S."/>
            <person name="Logacheva M.D."/>
        </authorList>
    </citation>
    <scope>NUCLEOTIDE SEQUENCE [LARGE SCALE GENOMIC DNA]</scope>
</reference>
<dbReference type="AlphaFoldDB" id="S8C6Q8"/>
<feature type="transmembrane region" description="Helical" evidence="1">
    <location>
        <begin position="15"/>
        <end position="35"/>
    </location>
</feature>
<evidence type="ECO:0000313" key="3">
    <source>
        <dbReference type="Proteomes" id="UP000015453"/>
    </source>
</evidence>
<feature type="non-terminal residue" evidence="2">
    <location>
        <position position="1"/>
    </location>
</feature>
<gene>
    <name evidence="2" type="ORF">M569_14703</name>
</gene>
<dbReference type="Proteomes" id="UP000015453">
    <property type="component" value="Unassembled WGS sequence"/>
</dbReference>
<keyword evidence="1" id="KW-0472">Membrane</keyword>
<proteinExistence type="predicted"/>
<keyword evidence="1" id="KW-0812">Transmembrane</keyword>
<organism evidence="2 3">
    <name type="scientific">Genlisea aurea</name>
    <dbReference type="NCBI Taxonomy" id="192259"/>
    <lineage>
        <taxon>Eukaryota</taxon>
        <taxon>Viridiplantae</taxon>
        <taxon>Streptophyta</taxon>
        <taxon>Embryophyta</taxon>
        <taxon>Tracheophyta</taxon>
        <taxon>Spermatophyta</taxon>
        <taxon>Magnoliopsida</taxon>
        <taxon>eudicotyledons</taxon>
        <taxon>Gunneridae</taxon>
        <taxon>Pentapetalae</taxon>
        <taxon>asterids</taxon>
        <taxon>lamiids</taxon>
        <taxon>Lamiales</taxon>
        <taxon>Lentibulariaceae</taxon>
        <taxon>Genlisea</taxon>
    </lineage>
</organism>
<sequence length="68" mass="7790">GSSRSPMAEAEENTLLFPIFVLTLILLPLVPYTFVNVYQKFKKKKSSINCRCSACFRSGKYRKSILKQ</sequence>
<protein>
    <submittedName>
        <fullName evidence="2">Uncharacterized protein</fullName>
    </submittedName>
</protein>
<accession>S8C6Q8</accession>
<evidence type="ECO:0000313" key="2">
    <source>
        <dbReference type="EMBL" id="EPS60101.1"/>
    </source>
</evidence>
<feature type="non-terminal residue" evidence="2">
    <location>
        <position position="68"/>
    </location>
</feature>
<keyword evidence="1" id="KW-1133">Transmembrane helix</keyword>
<keyword evidence="3" id="KW-1185">Reference proteome</keyword>
<evidence type="ECO:0000256" key="1">
    <source>
        <dbReference type="SAM" id="Phobius"/>
    </source>
</evidence>
<comment type="caution">
    <text evidence="2">The sequence shown here is derived from an EMBL/GenBank/DDBJ whole genome shotgun (WGS) entry which is preliminary data.</text>
</comment>
<name>S8C6Q8_9LAMI</name>
<dbReference type="EMBL" id="AUSU01007822">
    <property type="protein sequence ID" value="EPS60101.1"/>
    <property type="molecule type" value="Genomic_DNA"/>
</dbReference>